<evidence type="ECO:0000313" key="3">
    <source>
        <dbReference type="Proteomes" id="UP001642409"/>
    </source>
</evidence>
<evidence type="ECO:0000313" key="1">
    <source>
        <dbReference type="EMBL" id="CAI9959487.1"/>
    </source>
</evidence>
<keyword evidence="3" id="KW-1185">Reference proteome</keyword>
<protein>
    <submittedName>
        <fullName evidence="2">Hypothetical_protein</fullName>
    </submittedName>
</protein>
<proteinExistence type="predicted"/>
<sequence length="768" mass="91789">MTVALSKLSVSQLHTDNQKLSVLNSIRDARVFQSQFQSKLVNKFALTGFFGYDQPDFDPETKAYKQGEYKGMRARYQQQIQTIRLQLVTENDLYLRYQQKVARDQKYLYNGIMKNKLNGLLDKSRTAEQLKLAQQLQTQIKLILEGFSSYSMIQLPEKLIESTEQLLMNLQLSHQRAIELQTKYPINTCQQFKQISVQQYLLENNIIFMQLDADFFSFNVKQVKEIINDFHDKSQKCANLFRLDEQLQYQQNSELSIMFREMVNLETAFQTSLTQITHKQQVMALTDLYLFIKQQLVVRLVTDQLTLESLIKHKEQFMALIRKNQQYIEQVMSSDDNQLNYLQKILCIDLVGLQKEQIDIEKHLLQINNIQDFNSFQVTYMERNLRQYITELTGVVFQEEIFDYEDEPEVKPEPERKRKQFHRFRNLTQNIDSQIDEDDESDLYEKMLQLQRNYEKPKNFFYTLPDFDESIRNYSYSRHSYAQVPNVSRNKQLELLFYYKIRQGSKRNTITQMLSKTRNEAITRIFEEYQWIGSGKEIVQEIVHLFRDYELEQIDEKLELLVYTSPSYQKYLSECVDVEVKIKNKSLNADKAQILNQSLLYQYQLQKLLKEQERTDSTHIKDIQRLQNLEFEVQRIINLCEDKHTLQKTYEMAKLLRLRIHVYLISDEQYVQTATFLKNILLEESSRVKTLIIQLGILKHQQTDSKREIFQKLLINEQEFQEQIIQTHNKIKSHPLKYLEMNALIQKMKLLHEDVFLQLLRISNYIDK</sequence>
<dbReference type="EMBL" id="CAXDID020000106">
    <property type="protein sequence ID" value="CAL6028083.1"/>
    <property type="molecule type" value="Genomic_DNA"/>
</dbReference>
<comment type="caution">
    <text evidence="1">The sequence shown here is derived from an EMBL/GenBank/DDBJ whole genome shotgun (WGS) entry which is preliminary data.</text>
</comment>
<name>A0AA86UPD2_9EUKA</name>
<dbReference type="EMBL" id="CATOUU010000918">
    <property type="protein sequence ID" value="CAI9959487.1"/>
    <property type="molecule type" value="Genomic_DNA"/>
</dbReference>
<accession>A0AA86UPD2</accession>
<gene>
    <name evidence="2" type="ORF">HINF_LOCUS31636</name>
    <name evidence="1" type="ORF">HINF_LOCUS47132</name>
</gene>
<evidence type="ECO:0000313" key="2">
    <source>
        <dbReference type="EMBL" id="CAL6028083.1"/>
    </source>
</evidence>
<dbReference type="AlphaFoldDB" id="A0AA86UPD2"/>
<organism evidence="1">
    <name type="scientific">Hexamita inflata</name>
    <dbReference type="NCBI Taxonomy" id="28002"/>
    <lineage>
        <taxon>Eukaryota</taxon>
        <taxon>Metamonada</taxon>
        <taxon>Diplomonadida</taxon>
        <taxon>Hexamitidae</taxon>
        <taxon>Hexamitinae</taxon>
        <taxon>Hexamita</taxon>
    </lineage>
</organism>
<reference evidence="2 3" key="2">
    <citation type="submission" date="2024-07" db="EMBL/GenBank/DDBJ databases">
        <authorList>
            <person name="Akdeniz Z."/>
        </authorList>
    </citation>
    <scope>NUCLEOTIDE SEQUENCE [LARGE SCALE GENOMIC DNA]</scope>
</reference>
<dbReference type="Proteomes" id="UP001642409">
    <property type="component" value="Unassembled WGS sequence"/>
</dbReference>
<reference evidence="1" key="1">
    <citation type="submission" date="2023-06" db="EMBL/GenBank/DDBJ databases">
        <authorList>
            <person name="Kurt Z."/>
        </authorList>
    </citation>
    <scope>NUCLEOTIDE SEQUENCE</scope>
</reference>